<dbReference type="PANTHER" id="PTHR43176:SF3">
    <property type="entry name" value="3-HYDROXYISOBUTYRYL-COA HYDROLASE, MITOCHONDRIAL"/>
    <property type="match status" value="1"/>
</dbReference>
<proteinExistence type="predicted"/>
<dbReference type="GO" id="GO:0005829">
    <property type="term" value="C:cytosol"/>
    <property type="evidence" value="ECO:0007669"/>
    <property type="project" value="TreeGrafter"/>
</dbReference>
<dbReference type="InterPro" id="IPR029045">
    <property type="entry name" value="ClpP/crotonase-like_dom_sf"/>
</dbReference>
<evidence type="ECO:0000256" key="1">
    <source>
        <dbReference type="ARBA" id="ARBA00001709"/>
    </source>
</evidence>
<dbReference type="GO" id="GO:0003860">
    <property type="term" value="F:3-hydroxyisobutyryl-CoA hydrolase activity"/>
    <property type="evidence" value="ECO:0007669"/>
    <property type="project" value="UniProtKB-EC"/>
</dbReference>
<dbReference type="InterPro" id="IPR045004">
    <property type="entry name" value="ECH_dom"/>
</dbReference>
<evidence type="ECO:0000313" key="6">
    <source>
        <dbReference type="Proteomes" id="UP000237839"/>
    </source>
</evidence>
<sequence>MSAPVLFEERSAANGMRIGIATLNAEKSLNALSLEMVHLLTERLAAWSVDTGIAFVVLQAAGEKAFCAGGDLQNLYRAMRAHHSSAERDDVSANAYAMEFFADEYRLDYLIHTFPKPVLCWGDGVVMGGGVGLMAGASHRVVTEQTRVAMPEISIGLFPDVGGSWLLSRMPGKIGLFLALTATQVRAADALFVGLADYALVRSNKDAVFAALLQQSWNKFADDNHSFLSQVLRQFADPTLAEAGMLQQNFAAINALCDRTSVAEIAAEIHAAAGTSPWLAKAAATLAGGSPGSAQLSMVLQQCAASKPLADVFRMEYIVALHCAARPDFAEGIRALLIDKDGSPRWQPASLEQVSHTWLEGFFAEPAWAAHPLKNLEHTSPSAPIYGAEL</sequence>
<evidence type="ECO:0000259" key="4">
    <source>
        <dbReference type="Pfam" id="PF16113"/>
    </source>
</evidence>
<dbReference type="AlphaFoldDB" id="A0A2S9H287"/>
<evidence type="ECO:0000256" key="2">
    <source>
        <dbReference type="ARBA" id="ARBA00011915"/>
    </source>
</evidence>
<organism evidence="5 6">
    <name type="scientific">Solimicrobium silvestre</name>
    <dbReference type="NCBI Taxonomy" id="2099400"/>
    <lineage>
        <taxon>Bacteria</taxon>
        <taxon>Pseudomonadati</taxon>
        <taxon>Pseudomonadota</taxon>
        <taxon>Betaproteobacteria</taxon>
        <taxon>Burkholderiales</taxon>
        <taxon>Oxalobacteraceae</taxon>
        <taxon>Solimicrobium</taxon>
    </lineage>
</organism>
<reference evidence="5 6" key="1">
    <citation type="submission" date="2018-02" db="EMBL/GenBank/DDBJ databases">
        <title>Solimicrobium silvestre gen. nov., sp. nov., isolated from alpine forest soil.</title>
        <authorList>
            <person name="Margesin R."/>
            <person name="Albuquerque L."/>
            <person name="Zhang D.-C."/>
            <person name="Froufe H.J.C."/>
            <person name="Severino R."/>
            <person name="Roxo I."/>
            <person name="Egas C."/>
            <person name="Da Costa M.S."/>
        </authorList>
    </citation>
    <scope>NUCLEOTIDE SEQUENCE [LARGE SCALE GENOMIC DNA]</scope>
    <source>
        <strain evidence="5 6">S20-91</strain>
    </source>
</reference>
<evidence type="ECO:0000313" key="5">
    <source>
        <dbReference type="EMBL" id="PRC94078.1"/>
    </source>
</evidence>
<comment type="catalytic activity">
    <reaction evidence="1">
        <text>3-hydroxy-2-methylpropanoyl-CoA + H2O = 3-hydroxy-2-methylpropanoate + CoA + H(+)</text>
        <dbReference type="Rhea" id="RHEA:20888"/>
        <dbReference type="ChEBI" id="CHEBI:11805"/>
        <dbReference type="ChEBI" id="CHEBI:15377"/>
        <dbReference type="ChEBI" id="CHEBI:15378"/>
        <dbReference type="ChEBI" id="CHEBI:57287"/>
        <dbReference type="ChEBI" id="CHEBI:57340"/>
        <dbReference type="EC" id="3.1.2.4"/>
    </reaction>
</comment>
<accession>A0A2S9H287</accession>
<dbReference type="CDD" id="cd06558">
    <property type="entry name" value="crotonase-like"/>
    <property type="match status" value="1"/>
</dbReference>
<dbReference type="InterPro" id="IPR032259">
    <property type="entry name" value="HIBYL-CoA-H"/>
</dbReference>
<dbReference type="Proteomes" id="UP000237839">
    <property type="component" value="Unassembled WGS sequence"/>
</dbReference>
<evidence type="ECO:0000256" key="3">
    <source>
        <dbReference type="ARBA" id="ARBA00022801"/>
    </source>
</evidence>
<dbReference type="EC" id="3.1.2.4" evidence="2"/>
<feature type="domain" description="Enoyl-CoA hydratase/isomerase" evidence="4">
    <location>
        <begin position="18"/>
        <end position="363"/>
    </location>
</feature>
<dbReference type="OrthoDB" id="9790967at2"/>
<comment type="caution">
    <text evidence="5">The sequence shown here is derived from an EMBL/GenBank/DDBJ whole genome shotgun (WGS) entry which is preliminary data.</text>
</comment>
<dbReference type="GO" id="GO:0006574">
    <property type="term" value="P:L-valine catabolic process"/>
    <property type="evidence" value="ECO:0007669"/>
    <property type="project" value="TreeGrafter"/>
</dbReference>
<keyword evidence="3" id="KW-0378">Hydrolase</keyword>
<dbReference type="RefSeq" id="WP_105530931.1">
    <property type="nucleotide sequence ID" value="NZ_PUGF01000004.1"/>
</dbReference>
<dbReference type="Gene3D" id="3.90.226.10">
    <property type="entry name" value="2-enoyl-CoA Hydratase, Chain A, domain 1"/>
    <property type="match status" value="1"/>
</dbReference>
<gene>
    <name evidence="5" type="ORF">S2091_1251</name>
</gene>
<dbReference type="NCBIfam" id="NF004127">
    <property type="entry name" value="PRK05617.1"/>
    <property type="match status" value="1"/>
</dbReference>
<name>A0A2S9H287_9BURK</name>
<keyword evidence="6" id="KW-1185">Reference proteome</keyword>
<dbReference type="PANTHER" id="PTHR43176">
    <property type="entry name" value="3-HYDROXYISOBUTYRYL-COA HYDROLASE-RELATED"/>
    <property type="match status" value="1"/>
</dbReference>
<dbReference type="SUPFAM" id="SSF52096">
    <property type="entry name" value="ClpP/crotonase"/>
    <property type="match status" value="1"/>
</dbReference>
<dbReference type="EMBL" id="PUGF01000004">
    <property type="protein sequence ID" value="PRC94078.1"/>
    <property type="molecule type" value="Genomic_DNA"/>
</dbReference>
<dbReference type="Pfam" id="PF16113">
    <property type="entry name" value="ECH_2"/>
    <property type="match status" value="1"/>
</dbReference>
<protein>
    <recommendedName>
        <fullName evidence="2">3-hydroxyisobutyryl-CoA hydrolase</fullName>
        <ecNumber evidence="2">3.1.2.4</ecNumber>
    </recommendedName>
</protein>